<dbReference type="RefSeq" id="WP_037163733.1">
    <property type="nucleotide sequence ID" value="NZ_CAJXID010000008.1"/>
</dbReference>
<evidence type="ECO:0000256" key="1">
    <source>
        <dbReference type="SAM" id="MobiDB-lite"/>
    </source>
</evidence>
<accession>A0A922P432</accession>
<dbReference type="OrthoDB" id="7210750at2"/>
<name>A0A922P432_9HYPH</name>
<feature type="compositionally biased region" description="Basic and acidic residues" evidence="1">
    <location>
        <begin position="7"/>
        <end position="17"/>
    </location>
</feature>
<evidence type="ECO:0000313" key="3">
    <source>
        <dbReference type="Proteomes" id="UP000052167"/>
    </source>
</evidence>
<comment type="caution">
    <text evidence="2">The sequence shown here is derived from an EMBL/GenBank/DDBJ whole genome shotgun (WGS) entry which is preliminary data.</text>
</comment>
<dbReference type="AlphaFoldDB" id="A0A922P432"/>
<dbReference type="EMBL" id="JOKJ01000002">
    <property type="protein sequence ID" value="KEQ10521.1"/>
    <property type="molecule type" value="Genomic_DNA"/>
</dbReference>
<evidence type="ECO:0000313" key="2">
    <source>
        <dbReference type="EMBL" id="KEQ10521.1"/>
    </source>
</evidence>
<keyword evidence="3" id="KW-1185">Reference proteome</keyword>
<proteinExistence type="predicted"/>
<protein>
    <submittedName>
        <fullName evidence="2">Uncharacterized protein</fullName>
    </submittedName>
</protein>
<organism evidence="2 3">
    <name type="scientific">Pseudorhizobium pelagicum</name>
    <dbReference type="NCBI Taxonomy" id="1509405"/>
    <lineage>
        <taxon>Bacteria</taxon>
        <taxon>Pseudomonadati</taxon>
        <taxon>Pseudomonadota</taxon>
        <taxon>Alphaproteobacteria</taxon>
        <taxon>Hyphomicrobiales</taxon>
        <taxon>Rhizobiaceae</taxon>
        <taxon>Rhizobium/Agrobacterium group</taxon>
        <taxon>Pseudorhizobium</taxon>
    </lineage>
</organism>
<feature type="region of interest" description="Disordered" evidence="1">
    <location>
        <begin position="1"/>
        <end position="68"/>
    </location>
</feature>
<sequence>MTSSKHLKTDRPSDADLKGNPGIGTSRGRHGHIVEGVIQGENTEEGDVMNDTLPSGGIDPDQRGRNNK</sequence>
<reference evidence="2 3" key="1">
    <citation type="submission" date="2014-06" db="EMBL/GenBank/DDBJ databases">
        <title>Rhizobium pelagicum/R2-400B4.</title>
        <authorList>
            <person name="Kimes N.E."/>
            <person name="Lopez-Perez M."/>
        </authorList>
    </citation>
    <scope>NUCLEOTIDE SEQUENCE [LARGE SCALE GENOMIC DNA]</scope>
    <source>
        <strain evidence="2 3">R2-400B4</strain>
    </source>
</reference>
<dbReference type="Proteomes" id="UP000052167">
    <property type="component" value="Unassembled WGS sequence"/>
</dbReference>
<gene>
    <name evidence="2" type="ORF">GV68_09615</name>
</gene>